<dbReference type="InterPro" id="IPR041465">
    <property type="entry name" value="SfsA_N"/>
</dbReference>
<evidence type="ECO:0000259" key="3">
    <source>
        <dbReference type="Pfam" id="PF17746"/>
    </source>
</evidence>
<comment type="similarity">
    <text evidence="1">Belongs to the SfsA family.</text>
</comment>
<dbReference type="PANTHER" id="PTHR30545:SF2">
    <property type="entry name" value="SUGAR FERMENTATION STIMULATION PROTEIN A"/>
    <property type="match status" value="1"/>
</dbReference>
<dbReference type="InterPro" id="IPR005224">
    <property type="entry name" value="SfsA"/>
</dbReference>
<protein>
    <recommendedName>
        <fullName evidence="1">Sugar fermentation stimulation protein homolog</fullName>
    </recommendedName>
</protein>
<dbReference type="Gene3D" id="2.40.50.580">
    <property type="match status" value="1"/>
</dbReference>
<dbReference type="Pfam" id="PF17746">
    <property type="entry name" value="SfsA_N"/>
    <property type="match status" value="1"/>
</dbReference>
<dbReference type="Pfam" id="PF03749">
    <property type="entry name" value="SfsA"/>
    <property type="match status" value="1"/>
</dbReference>
<dbReference type="NCBIfam" id="TIGR00230">
    <property type="entry name" value="sfsA"/>
    <property type="match status" value="1"/>
</dbReference>
<feature type="domain" description="Sugar fermentation stimulation protein C-terminal" evidence="2">
    <location>
        <begin position="91"/>
        <end position="226"/>
    </location>
</feature>
<evidence type="ECO:0000313" key="5">
    <source>
        <dbReference type="Proteomes" id="UP001626549"/>
    </source>
</evidence>
<dbReference type="EMBL" id="CP136865">
    <property type="protein sequence ID" value="WOJ96470.1"/>
    <property type="molecule type" value="Genomic_DNA"/>
</dbReference>
<gene>
    <name evidence="1 4" type="primary">sfsA</name>
    <name evidence="4" type="ORF">R0137_14620</name>
</gene>
<name>A0ABZ0IBG6_9GAMM</name>
<proteinExistence type="inferred from homology"/>
<evidence type="ECO:0000259" key="2">
    <source>
        <dbReference type="Pfam" id="PF03749"/>
    </source>
</evidence>
<accession>A0ABZ0IBG6</accession>
<dbReference type="Proteomes" id="UP001626549">
    <property type="component" value="Chromosome"/>
</dbReference>
<dbReference type="HAMAP" id="MF_00095">
    <property type="entry name" value="SfsA"/>
    <property type="match status" value="1"/>
</dbReference>
<evidence type="ECO:0000256" key="1">
    <source>
        <dbReference type="HAMAP-Rule" id="MF_00095"/>
    </source>
</evidence>
<dbReference type="PANTHER" id="PTHR30545">
    <property type="entry name" value="SUGAR FERMENTATION STIMULATION PROTEIN A"/>
    <property type="match status" value="1"/>
</dbReference>
<dbReference type="CDD" id="cd22359">
    <property type="entry name" value="SfsA-like_bacterial"/>
    <property type="match status" value="1"/>
</dbReference>
<feature type="domain" description="SfsA N-terminal OB" evidence="3">
    <location>
        <begin position="21"/>
        <end position="87"/>
    </location>
</feature>
<reference evidence="4 5" key="1">
    <citation type="submission" date="2023-10" db="EMBL/GenBank/DDBJ databases">
        <title>Two novel species belonging to the OM43/NOR5 clade.</title>
        <authorList>
            <person name="Park M."/>
        </authorList>
    </citation>
    <scope>NUCLEOTIDE SEQUENCE [LARGE SCALE GENOMIC DNA]</scope>
    <source>
        <strain evidence="4 5">IMCC45268</strain>
    </source>
</reference>
<dbReference type="RefSeq" id="WP_407327147.1">
    <property type="nucleotide sequence ID" value="NZ_CP136865.1"/>
</dbReference>
<dbReference type="InterPro" id="IPR040452">
    <property type="entry name" value="SfsA_C"/>
</dbReference>
<evidence type="ECO:0000313" key="4">
    <source>
        <dbReference type="EMBL" id="WOJ96470.1"/>
    </source>
</evidence>
<keyword evidence="5" id="KW-1185">Reference proteome</keyword>
<sequence length="277" mass="30944">MLLFANVLIPHPKPLIEGTFLARYDRFIASVSIGNMEVDAHCVNTGRMEGLIRPGSRAWVTKVPDDSPRKLRYTLELLEVDGVIIGVNTMLPNRLAEAVIESKRVQGMKRYSKMSREVAYGERSRIDLLLEGKHSRHWIEVKNCHLVYPDGGAYFPDSVSKRASGHLEELVKKVDAGEKASVLFVVQRRDGAFVRPSSLHDPVFAKAARDAHRAGVKFSALHFDPTIEGFNYLGTLPVDFRPYSTEDITGFRDALIDSSGWVRRGKAIKRAASKVGK</sequence>
<dbReference type="Gene3D" id="3.40.1350.60">
    <property type="match status" value="1"/>
</dbReference>
<organism evidence="4 5">
    <name type="scientific">Congregibacter brevis</name>
    <dbReference type="NCBI Taxonomy" id="3081201"/>
    <lineage>
        <taxon>Bacteria</taxon>
        <taxon>Pseudomonadati</taxon>
        <taxon>Pseudomonadota</taxon>
        <taxon>Gammaproteobacteria</taxon>
        <taxon>Cellvibrionales</taxon>
        <taxon>Halieaceae</taxon>
        <taxon>Congregibacter</taxon>
    </lineage>
</organism>